<dbReference type="AlphaFoldDB" id="A3ZST7"/>
<gene>
    <name evidence="8" type="primary">trpC</name>
    <name evidence="10" type="ORF">DSM3645_10972</name>
</gene>
<dbReference type="Proteomes" id="UP000004358">
    <property type="component" value="Unassembled WGS sequence"/>
</dbReference>
<evidence type="ECO:0000256" key="8">
    <source>
        <dbReference type="HAMAP-Rule" id="MF_00134"/>
    </source>
</evidence>
<protein>
    <recommendedName>
        <fullName evidence="8">Indole-3-glycerol phosphate synthase</fullName>
        <shortName evidence="8">IGPS</shortName>
        <ecNumber evidence="8">4.1.1.48</ecNumber>
    </recommendedName>
</protein>
<evidence type="ECO:0000256" key="5">
    <source>
        <dbReference type="ARBA" id="ARBA00022822"/>
    </source>
</evidence>
<evidence type="ECO:0000259" key="9">
    <source>
        <dbReference type="Pfam" id="PF00218"/>
    </source>
</evidence>
<dbReference type="STRING" id="314230.DSM3645_10972"/>
<dbReference type="OrthoDB" id="9804217at2"/>
<evidence type="ECO:0000256" key="1">
    <source>
        <dbReference type="ARBA" id="ARBA00001633"/>
    </source>
</evidence>
<dbReference type="eggNOG" id="COG0134">
    <property type="taxonomic scope" value="Bacteria"/>
</dbReference>
<dbReference type="Pfam" id="PF00218">
    <property type="entry name" value="IGPS"/>
    <property type="match status" value="1"/>
</dbReference>
<evidence type="ECO:0000256" key="3">
    <source>
        <dbReference type="ARBA" id="ARBA00022605"/>
    </source>
</evidence>
<dbReference type="EMBL" id="AANZ01000009">
    <property type="protein sequence ID" value="EAQ80362.1"/>
    <property type="molecule type" value="Genomic_DNA"/>
</dbReference>
<dbReference type="Gene3D" id="3.20.20.70">
    <property type="entry name" value="Aldolase class I"/>
    <property type="match status" value="1"/>
</dbReference>
<keyword evidence="5 8" id="KW-0822">Tryptophan biosynthesis</keyword>
<dbReference type="GO" id="GO:0004640">
    <property type="term" value="F:phosphoribosylanthranilate isomerase activity"/>
    <property type="evidence" value="ECO:0007669"/>
    <property type="project" value="TreeGrafter"/>
</dbReference>
<dbReference type="HOGENOM" id="CLU_034247_2_0_0"/>
<evidence type="ECO:0000313" key="10">
    <source>
        <dbReference type="EMBL" id="EAQ80362.1"/>
    </source>
</evidence>
<dbReference type="PANTHER" id="PTHR22854">
    <property type="entry name" value="TRYPTOPHAN BIOSYNTHESIS PROTEIN"/>
    <property type="match status" value="1"/>
</dbReference>
<dbReference type="InterPro" id="IPR013798">
    <property type="entry name" value="Indole-3-glycerol_P_synth_dom"/>
</dbReference>
<dbReference type="GO" id="GO:0000162">
    <property type="term" value="P:L-tryptophan biosynthetic process"/>
    <property type="evidence" value="ECO:0007669"/>
    <property type="project" value="UniProtKB-UniRule"/>
</dbReference>
<dbReference type="CDD" id="cd00331">
    <property type="entry name" value="IGPS"/>
    <property type="match status" value="1"/>
</dbReference>
<keyword evidence="3 8" id="KW-0028">Amino-acid biosynthesis</keyword>
<organism evidence="10 11">
    <name type="scientific">Blastopirellula marina DSM 3645</name>
    <dbReference type="NCBI Taxonomy" id="314230"/>
    <lineage>
        <taxon>Bacteria</taxon>
        <taxon>Pseudomonadati</taxon>
        <taxon>Planctomycetota</taxon>
        <taxon>Planctomycetia</taxon>
        <taxon>Pirellulales</taxon>
        <taxon>Pirellulaceae</taxon>
        <taxon>Blastopirellula</taxon>
    </lineage>
</organism>
<evidence type="ECO:0000256" key="7">
    <source>
        <dbReference type="ARBA" id="ARBA00023239"/>
    </source>
</evidence>
<proteinExistence type="inferred from homology"/>
<comment type="caution">
    <text evidence="10">The sequence shown here is derived from an EMBL/GenBank/DDBJ whole genome shotgun (WGS) entry which is preliminary data.</text>
</comment>
<keyword evidence="6 8" id="KW-0057">Aromatic amino acid biosynthesis</keyword>
<dbReference type="InterPro" id="IPR013785">
    <property type="entry name" value="Aldolase_TIM"/>
</dbReference>
<sequence>MPTVLDKIVATKREEIAVAKSQYPADLLERMVADAPPVRDFFGALAAAGPIKLIAEVKKASPSKGIIREDFNPVEIALAYEAAGATCISCLTDEIYFQGSLDYLREIRKAVGIPVLRKDFILDPYQLLEARVAGADAVLLIAECLDDCALRSLHNAAIDLGMTPLVELYEPENITRVLEAGADLIGVNNRDLRTFEIDLQHTVRLRQQIPSDKLLVGESGIFTHDDVQLLASAGVDAILVGESLMRQQDIGAAVKSLLGTAE</sequence>
<dbReference type="HAMAP" id="MF_00134_B">
    <property type="entry name" value="IGPS_B"/>
    <property type="match status" value="1"/>
</dbReference>
<dbReference type="UniPathway" id="UPA00035">
    <property type="reaction ID" value="UER00043"/>
</dbReference>
<keyword evidence="7 8" id="KW-0456">Lyase</keyword>
<keyword evidence="4 8" id="KW-0210">Decarboxylase</keyword>
<name>A3ZST7_9BACT</name>
<dbReference type="GO" id="GO:0004425">
    <property type="term" value="F:indole-3-glycerol-phosphate synthase activity"/>
    <property type="evidence" value="ECO:0007669"/>
    <property type="project" value="UniProtKB-UniRule"/>
</dbReference>
<evidence type="ECO:0000256" key="2">
    <source>
        <dbReference type="ARBA" id="ARBA00004696"/>
    </source>
</evidence>
<dbReference type="SUPFAM" id="SSF51366">
    <property type="entry name" value="Ribulose-phoshate binding barrel"/>
    <property type="match status" value="1"/>
</dbReference>
<comment type="similarity">
    <text evidence="8">Belongs to the TrpC family.</text>
</comment>
<accession>A3ZST7</accession>
<comment type="catalytic activity">
    <reaction evidence="1 8">
        <text>1-(2-carboxyphenylamino)-1-deoxy-D-ribulose 5-phosphate + H(+) = (1S,2R)-1-C-(indol-3-yl)glycerol 3-phosphate + CO2 + H2O</text>
        <dbReference type="Rhea" id="RHEA:23476"/>
        <dbReference type="ChEBI" id="CHEBI:15377"/>
        <dbReference type="ChEBI" id="CHEBI:15378"/>
        <dbReference type="ChEBI" id="CHEBI:16526"/>
        <dbReference type="ChEBI" id="CHEBI:58613"/>
        <dbReference type="ChEBI" id="CHEBI:58866"/>
        <dbReference type="EC" id="4.1.1.48"/>
    </reaction>
</comment>
<dbReference type="InterPro" id="IPR045186">
    <property type="entry name" value="Indole-3-glycerol_P_synth"/>
</dbReference>
<dbReference type="InterPro" id="IPR001468">
    <property type="entry name" value="Indole-3-GlycerolPSynthase_CS"/>
</dbReference>
<dbReference type="PANTHER" id="PTHR22854:SF2">
    <property type="entry name" value="INDOLE-3-GLYCEROL-PHOSPHATE SYNTHASE"/>
    <property type="match status" value="1"/>
</dbReference>
<dbReference type="NCBIfam" id="NF001377">
    <property type="entry name" value="PRK00278.2-4"/>
    <property type="match status" value="1"/>
</dbReference>
<comment type="pathway">
    <text evidence="2 8">Amino-acid biosynthesis; L-tryptophan biosynthesis; L-tryptophan from chorismate: step 4/5.</text>
</comment>
<evidence type="ECO:0000256" key="6">
    <source>
        <dbReference type="ARBA" id="ARBA00023141"/>
    </source>
</evidence>
<dbReference type="RefSeq" id="WP_002655791.1">
    <property type="nucleotide sequence ID" value="NZ_CH672377.1"/>
</dbReference>
<dbReference type="PROSITE" id="PS00614">
    <property type="entry name" value="IGPS"/>
    <property type="match status" value="1"/>
</dbReference>
<dbReference type="NCBIfam" id="NF001373">
    <property type="entry name" value="PRK00278.1-6"/>
    <property type="match status" value="1"/>
</dbReference>
<reference evidence="10 11" key="1">
    <citation type="submission" date="2006-02" db="EMBL/GenBank/DDBJ databases">
        <authorList>
            <person name="Amann R."/>
            <person name="Ferriera S."/>
            <person name="Johnson J."/>
            <person name="Kravitz S."/>
            <person name="Halpern A."/>
            <person name="Remington K."/>
            <person name="Beeson K."/>
            <person name="Tran B."/>
            <person name="Rogers Y.-H."/>
            <person name="Friedman R."/>
            <person name="Venter J.C."/>
        </authorList>
    </citation>
    <scope>NUCLEOTIDE SEQUENCE [LARGE SCALE GENOMIC DNA]</scope>
    <source>
        <strain evidence="10 11">DSM 3645</strain>
    </source>
</reference>
<evidence type="ECO:0000313" key="11">
    <source>
        <dbReference type="Proteomes" id="UP000004358"/>
    </source>
</evidence>
<evidence type="ECO:0000256" key="4">
    <source>
        <dbReference type="ARBA" id="ARBA00022793"/>
    </source>
</evidence>
<dbReference type="InterPro" id="IPR011060">
    <property type="entry name" value="RibuloseP-bd_barrel"/>
</dbReference>
<dbReference type="EC" id="4.1.1.48" evidence="8"/>
<dbReference type="FunFam" id="3.20.20.70:FF:000024">
    <property type="entry name" value="Indole-3-glycerol phosphate synthase"/>
    <property type="match status" value="1"/>
</dbReference>
<feature type="domain" description="Indole-3-glycerol phosphate synthase" evidence="9">
    <location>
        <begin position="5"/>
        <end position="257"/>
    </location>
</feature>